<feature type="compositionally biased region" description="Low complexity" evidence="1">
    <location>
        <begin position="44"/>
        <end position="75"/>
    </location>
</feature>
<accession>A0A915JHT6</accession>
<protein>
    <submittedName>
        <fullName evidence="3">Uncharacterized protein</fullName>
    </submittedName>
</protein>
<dbReference type="AlphaFoldDB" id="A0A915JHT6"/>
<proteinExistence type="predicted"/>
<evidence type="ECO:0000313" key="3">
    <source>
        <dbReference type="WBParaSite" id="nRc.2.0.1.t25700-RA"/>
    </source>
</evidence>
<feature type="compositionally biased region" description="Low complexity" evidence="1">
    <location>
        <begin position="139"/>
        <end position="154"/>
    </location>
</feature>
<keyword evidence="2" id="KW-1185">Reference proteome</keyword>
<organism evidence="2 3">
    <name type="scientific">Romanomermis culicivorax</name>
    <name type="common">Nematode worm</name>
    <dbReference type="NCBI Taxonomy" id="13658"/>
    <lineage>
        <taxon>Eukaryota</taxon>
        <taxon>Metazoa</taxon>
        <taxon>Ecdysozoa</taxon>
        <taxon>Nematoda</taxon>
        <taxon>Enoplea</taxon>
        <taxon>Dorylaimia</taxon>
        <taxon>Mermithida</taxon>
        <taxon>Mermithoidea</taxon>
        <taxon>Mermithidae</taxon>
        <taxon>Romanomermis</taxon>
    </lineage>
</organism>
<feature type="compositionally biased region" description="Polar residues" evidence="1">
    <location>
        <begin position="155"/>
        <end position="166"/>
    </location>
</feature>
<evidence type="ECO:0000256" key="1">
    <source>
        <dbReference type="SAM" id="MobiDB-lite"/>
    </source>
</evidence>
<evidence type="ECO:0000313" key="2">
    <source>
        <dbReference type="Proteomes" id="UP000887565"/>
    </source>
</evidence>
<feature type="region of interest" description="Disordered" evidence="1">
    <location>
        <begin position="136"/>
        <end position="166"/>
    </location>
</feature>
<dbReference type="WBParaSite" id="nRc.2.0.1.t25700-RA">
    <property type="protein sequence ID" value="nRc.2.0.1.t25700-RA"/>
    <property type="gene ID" value="nRc.2.0.1.g25700"/>
</dbReference>
<reference evidence="3" key="1">
    <citation type="submission" date="2022-11" db="UniProtKB">
        <authorList>
            <consortium name="WormBaseParasite"/>
        </authorList>
    </citation>
    <scope>IDENTIFICATION</scope>
</reference>
<name>A0A915JHT6_ROMCU</name>
<dbReference type="Proteomes" id="UP000887565">
    <property type="component" value="Unplaced"/>
</dbReference>
<sequence>MMMNKLQHRGITGPLTNLTLLSTSSDRTSASNSERIVPIKLTHSSSSSSVNVRPSSYSSSKPPASSSKSNTSNSRWSHHSVGSLPSRNDHHNQRSSSSTASGVLERKSSFPSVATGQTTRSIPIVRTGNVLKSIEKFEGSPSGSGRDSHSSFISRQSSYASPSAGARSSSIYNINANKPPTRTTGGSLGYSKLMNKSFSSFPSSNGSRFADYYDQHLKGCNSSLMTQSVDRPSFNLTRVWSGSSIQVPESSSTHSSRFISRNL</sequence>
<feature type="compositionally biased region" description="Low complexity" evidence="1">
    <location>
        <begin position="24"/>
        <end position="33"/>
    </location>
</feature>
<feature type="region of interest" description="Disordered" evidence="1">
    <location>
        <begin position="24"/>
        <end position="117"/>
    </location>
</feature>